<dbReference type="InterPro" id="IPR011009">
    <property type="entry name" value="Kinase-like_dom_sf"/>
</dbReference>
<dbReference type="InterPro" id="IPR017441">
    <property type="entry name" value="Protein_kinase_ATP_BS"/>
</dbReference>
<dbReference type="PROSITE" id="PS50011">
    <property type="entry name" value="PROTEIN_KINASE_DOM"/>
    <property type="match status" value="1"/>
</dbReference>
<dbReference type="GO" id="GO:0004674">
    <property type="term" value="F:protein serine/threonine kinase activity"/>
    <property type="evidence" value="ECO:0007669"/>
    <property type="project" value="TreeGrafter"/>
</dbReference>
<evidence type="ECO:0000313" key="1">
    <source>
        <dbReference type="EMBL" id="CAB4012775.1"/>
    </source>
</evidence>
<dbReference type="EMBL" id="CACRXK020007627">
    <property type="protein sequence ID" value="CAB4012775.1"/>
    <property type="molecule type" value="Genomic_DNA"/>
</dbReference>
<dbReference type="SMART" id="SM00220">
    <property type="entry name" value="S_TKc"/>
    <property type="match status" value="1"/>
</dbReference>
<dbReference type="PANTHER" id="PTHR44329">
    <property type="entry name" value="SERINE/THREONINE-PROTEIN KINASE TNNI3K-RELATED"/>
    <property type="match status" value="1"/>
</dbReference>
<dbReference type="PANTHER" id="PTHR44329:SF298">
    <property type="entry name" value="MIXED LINEAGE KINASE DOMAIN-LIKE PROTEIN"/>
    <property type="match status" value="1"/>
</dbReference>
<keyword evidence="2" id="KW-1185">Reference proteome</keyword>
<keyword evidence="1" id="KW-0808">Transferase</keyword>
<accession>A0A7D9EMX4</accession>
<evidence type="ECO:0000313" key="2">
    <source>
        <dbReference type="Proteomes" id="UP001152795"/>
    </source>
</evidence>
<dbReference type="PROSITE" id="PS00107">
    <property type="entry name" value="PROTEIN_KINASE_ATP"/>
    <property type="match status" value="1"/>
</dbReference>
<comment type="caution">
    <text evidence="1">The sequence shown here is derived from an EMBL/GenBank/DDBJ whole genome shotgun (WGS) entry which is preliminary data.</text>
</comment>
<proteinExistence type="predicted"/>
<keyword evidence="1" id="KW-0418">Kinase</keyword>
<dbReference type="AlphaFoldDB" id="A0A7D9EMX4"/>
<dbReference type="SUPFAM" id="SSF56112">
    <property type="entry name" value="Protein kinase-like (PK-like)"/>
    <property type="match status" value="1"/>
</dbReference>
<dbReference type="Gene3D" id="3.30.200.20">
    <property type="entry name" value="Phosphorylase Kinase, domain 1"/>
    <property type="match status" value="1"/>
</dbReference>
<gene>
    <name evidence="1" type="ORF">PACLA_8A055439</name>
</gene>
<protein>
    <submittedName>
        <fullName evidence="1">Cyclin-dependent kinase-like 2</fullName>
    </submittedName>
</protein>
<name>A0A7D9EMX4_PARCT</name>
<dbReference type="OrthoDB" id="5989799at2759"/>
<dbReference type="InterPro" id="IPR008271">
    <property type="entry name" value="Ser/Thr_kinase_AS"/>
</dbReference>
<dbReference type="Pfam" id="PF00069">
    <property type="entry name" value="Pkinase"/>
    <property type="match status" value="1"/>
</dbReference>
<dbReference type="InterPro" id="IPR051681">
    <property type="entry name" value="Ser/Thr_Kinases-Pseudokinases"/>
</dbReference>
<dbReference type="InterPro" id="IPR000719">
    <property type="entry name" value="Prot_kinase_dom"/>
</dbReference>
<dbReference type="GO" id="GO:0005524">
    <property type="term" value="F:ATP binding"/>
    <property type="evidence" value="ECO:0007669"/>
    <property type="project" value="UniProtKB-UniRule"/>
</dbReference>
<organism evidence="1 2">
    <name type="scientific">Paramuricea clavata</name>
    <name type="common">Red gorgonian</name>
    <name type="synonym">Violescent sea-whip</name>
    <dbReference type="NCBI Taxonomy" id="317549"/>
    <lineage>
        <taxon>Eukaryota</taxon>
        <taxon>Metazoa</taxon>
        <taxon>Cnidaria</taxon>
        <taxon>Anthozoa</taxon>
        <taxon>Octocorallia</taxon>
        <taxon>Malacalcyonacea</taxon>
        <taxon>Plexauridae</taxon>
        <taxon>Paramuricea</taxon>
    </lineage>
</organism>
<sequence length="503" mass="55906">MPFKLPTISTKNSMPLFSVGKNIPTFRWDKIAEERTLGEGSFGMVILAKSANPKEDGHVVIKKLKGSGTKDERLRHLFIKEAIILHGLDNPNIVKVPITGLCLEPCSIMLEYLCFSFEPFGGEGTVLSLDSYLHYIDDYGLIDDFPLQLKIAQDIAYGLQFLHSNGVTHRDLKPANVLVSNIHYSTLHESERQKVFKENPIICKLTDFGESRSKVVQTGTICHAGTSNVTRGSPVYMAPEIFTMYSGFLASSKATDWPIVYDAFEQCVRFKPSERPGAKDICQLLEQKDFSHPCQDIPLRVSQSTAITALDAAAVKCNAQLHCDNIIENDASNSCAFLCIITADMLLSRVNDLSTCSCEVILTSPKTFNHIRDMRKWYDVLEEYKLLKTAGIIDATYEFSEEILAGDKVYSSAGRNALVKAVRTLSTIDDTARVAIYTSGPYIFLIGCKSGNFFVIDTHPICTELGGNGNGILKIFPCTDNNTPKRLCSWVWKRLKYSGVTSE</sequence>
<dbReference type="Gene3D" id="1.10.510.10">
    <property type="entry name" value="Transferase(Phosphotransferase) domain 1"/>
    <property type="match status" value="1"/>
</dbReference>
<dbReference type="Proteomes" id="UP001152795">
    <property type="component" value="Unassembled WGS sequence"/>
</dbReference>
<dbReference type="PROSITE" id="PS00108">
    <property type="entry name" value="PROTEIN_KINASE_ST"/>
    <property type="match status" value="1"/>
</dbReference>
<reference evidence="1" key="1">
    <citation type="submission" date="2020-04" db="EMBL/GenBank/DDBJ databases">
        <authorList>
            <person name="Alioto T."/>
            <person name="Alioto T."/>
            <person name="Gomez Garrido J."/>
        </authorList>
    </citation>
    <scope>NUCLEOTIDE SEQUENCE</scope>
    <source>
        <strain evidence="1">A484AB</strain>
    </source>
</reference>